<dbReference type="GeneID" id="24140371"/>
<dbReference type="EMBL" id="KK583189">
    <property type="protein sequence ID" value="KDO35731.1"/>
    <property type="molecule type" value="Genomic_DNA"/>
</dbReference>
<gene>
    <name evidence="5" type="ORF">SPRG_18877</name>
</gene>
<sequence>MADDLVKTVVKYTSATSKADKVSKSIGFGCATLARVIEFYAAKPTRHSVGLGAVASQISYARYVTRFTGIFECIEALQNDSWTYADDDPRVRQLVKLQVYSMLLYYPLEHVSFVGFVAPKWFNVDAMRAMRQSCMAWTVYVVLDMYANHLRLNKLAKREKMLEAKIIDEADPDAVAERATELATIQSTRQYLIINQWRNVLFLPNCIHWSSERGIIPEVLVQFLGFAEGVLGIWQTWPH</sequence>
<dbReference type="STRING" id="695850.A0A067DAU4"/>
<proteinExistence type="predicted"/>
<dbReference type="OMA" id="AGPCIHW"/>
<dbReference type="InterPro" id="IPR008733">
    <property type="entry name" value="PEX11"/>
</dbReference>
<evidence type="ECO:0000256" key="1">
    <source>
        <dbReference type="ARBA" id="ARBA00022593"/>
    </source>
</evidence>
<accession>A0A067DAU4</accession>
<dbReference type="VEuPathDB" id="FungiDB:SPRG_18877"/>
<evidence type="ECO:0000256" key="4">
    <source>
        <dbReference type="ARBA" id="ARBA00046271"/>
    </source>
</evidence>
<organism evidence="5 6">
    <name type="scientific">Saprolegnia parasitica (strain CBS 223.65)</name>
    <dbReference type="NCBI Taxonomy" id="695850"/>
    <lineage>
        <taxon>Eukaryota</taxon>
        <taxon>Sar</taxon>
        <taxon>Stramenopiles</taxon>
        <taxon>Oomycota</taxon>
        <taxon>Saprolegniomycetes</taxon>
        <taxon>Saprolegniales</taxon>
        <taxon>Saprolegniaceae</taxon>
        <taxon>Saprolegnia</taxon>
    </lineage>
</organism>
<protein>
    <submittedName>
        <fullName evidence="5">Uncharacterized protein</fullName>
    </submittedName>
</protein>
<dbReference type="GO" id="GO:0016559">
    <property type="term" value="P:peroxisome fission"/>
    <property type="evidence" value="ECO:0007669"/>
    <property type="project" value="InterPro"/>
</dbReference>
<dbReference type="Pfam" id="PF05648">
    <property type="entry name" value="PEX11"/>
    <property type="match status" value="1"/>
</dbReference>
<dbReference type="AlphaFoldDB" id="A0A067DAU4"/>
<evidence type="ECO:0000313" key="5">
    <source>
        <dbReference type="EMBL" id="KDO35731.1"/>
    </source>
</evidence>
<keyword evidence="2" id="KW-0472">Membrane</keyword>
<dbReference type="PANTHER" id="PTHR12652:SF25">
    <property type="entry name" value="MICROBODY (PEROXISOME) PROLIFERATION PROTEIN PEROXIN 11C (EUROFUNG)"/>
    <property type="match status" value="1"/>
</dbReference>
<dbReference type="RefSeq" id="XP_012194091.1">
    <property type="nucleotide sequence ID" value="XM_012338701.1"/>
</dbReference>
<comment type="subcellular location">
    <subcellularLocation>
        <location evidence="4">Peroxisome membrane</location>
    </subcellularLocation>
</comment>
<evidence type="ECO:0000256" key="2">
    <source>
        <dbReference type="ARBA" id="ARBA00023136"/>
    </source>
</evidence>
<dbReference type="OrthoDB" id="10005898at2759"/>
<evidence type="ECO:0000313" key="6">
    <source>
        <dbReference type="Proteomes" id="UP000030745"/>
    </source>
</evidence>
<dbReference type="GO" id="GO:0005778">
    <property type="term" value="C:peroxisomal membrane"/>
    <property type="evidence" value="ECO:0007669"/>
    <property type="project" value="UniProtKB-SubCell"/>
</dbReference>
<dbReference type="KEGG" id="spar:SPRG_18877"/>
<dbReference type="PANTHER" id="PTHR12652">
    <property type="entry name" value="PEROXISOMAL BIOGENESIS FACTOR 11"/>
    <property type="match status" value="1"/>
</dbReference>
<evidence type="ECO:0000256" key="3">
    <source>
        <dbReference type="ARBA" id="ARBA00023140"/>
    </source>
</evidence>
<name>A0A067DAU4_SAPPC</name>
<dbReference type="Proteomes" id="UP000030745">
    <property type="component" value="Unassembled WGS sequence"/>
</dbReference>
<keyword evidence="3" id="KW-0576">Peroxisome</keyword>
<keyword evidence="6" id="KW-1185">Reference proteome</keyword>
<keyword evidence="1" id="KW-0962">Peroxisome biogenesis</keyword>
<reference evidence="5 6" key="1">
    <citation type="journal article" date="2013" name="PLoS Genet.">
        <title>Distinctive expansion of potential virulence genes in the genome of the oomycete fish pathogen Saprolegnia parasitica.</title>
        <authorList>
            <person name="Jiang R.H."/>
            <person name="de Bruijn I."/>
            <person name="Haas B.J."/>
            <person name="Belmonte R."/>
            <person name="Lobach L."/>
            <person name="Christie J."/>
            <person name="van den Ackerveken G."/>
            <person name="Bottin A."/>
            <person name="Bulone V."/>
            <person name="Diaz-Moreno S.M."/>
            <person name="Dumas B."/>
            <person name="Fan L."/>
            <person name="Gaulin E."/>
            <person name="Govers F."/>
            <person name="Grenville-Briggs L.J."/>
            <person name="Horner N.R."/>
            <person name="Levin J.Z."/>
            <person name="Mammella M."/>
            <person name="Meijer H.J."/>
            <person name="Morris P."/>
            <person name="Nusbaum C."/>
            <person name="Oome S."/>
            <person name="Phillips A.J."/>
            <person name="van Rooyen D."/>
            <person name="Rzeszutek E."/>
            <person name="Saraiva M."/>
            <person name="Secombes C.J."/>
            <person name="Seidl M.F."/>
            <person name="Snel B."/>
            <person name="Stassen J.H."/>
            <person name="Sykes S."/>
            <person name="Tripathy S."/>
            <person name="van den Berg H."/>
            <person name="Vega-Arreguin J.C."/>
            <person name="Wawra S."/>
            <person name="Young S.K."/>
            <person name="Zeng Q."/>
            <person name="Dieguez-Uribeondo J."/>
            <person name="Russ C."/>
            <person name="Tyler B.M."/>
            <person name="van West P."/>
        </authorList>
    </citation>
    <scope>NUCLEOTIDE SEQUENCE [LARGE SCALE GENOMIC DNA]</scope>
    <source>
        <strain evidence="5 6">CBS 223.65</strain>
    </source>
</reference>